<feature type="repeat" description="PPR" evidence="3">
    <location>
        <begin position="480"/>
        <end position="514"/>
    </location>
</feature>
<dbReference type="SUPFAM" id="SSF48452">
    <property type="entry name" value="TPR-like"/>
    <property type="match status" value="1"/>
</dbReference>
<feature type="repeat" description="PPR" evidence="3">
    <location>
        <begin position="550"/>
        <end position="584"/>
    </location>
</feature>
<proteinExistence type="inferred from homology"/>
<keyword evidence="5" id="KW-1185">Reference proteome</keyword>
<gene>
    <name evidence="4" type="ORF">RIF29_15385</name>
</gene>
<dbReference type="Gene3D" id="1.25.40.10">
    <property type="entry name" value="Tetratricopeptide repeat domain"/>
    <property type="match status" value="5"/>
</dbReference>
<evidence type="ECO:0000256" key="1">
    <source>
        <dbReference type="ARBA" id="ARBA00007626"/>
    </source>
</evidence>
<dbReference type="NCBIfam" id="TIGR00756">
    <property type="entry name" value="PPR"/>
    <property type="match status" value="13"/>
</dbReference>
<dbReference type="InterPro" id="IPR011990">
    <property type="entry name" value="TPR-like_helical_dom_sf"/>
</dbReference>
<dbReference type="Proteomes" id="UP001372338">
    <property type="component" value="Unassembled WGS sequence"/>
</dbReference>
<evidence type="ECO:0000256" key="3">
    <source>
        <dbReference type="PROSITE-ProRule" id="PRU00708"/>
    </source>
</evidence>
<name>A0AAN9FD22_CROPI</name>
<dbReference type="Pfam" id="PF13041">
    <property type="entry name" value="PPR_2"/>
    <property type="match status" value="5"/>
</dbReference>
<dbReference type="EMBL" id="JAYWIO010000003">
    <property type="protein sequence ID" value="KAK7274302.1"/>
    <property type="molecule type" value="Genomic_DNA"/>
</dbReference>
<feature type="repeat" description="PPR" evidence="3">
    <location>
        <begin position="656"/>
        <end position="690"/>
    </location>
</feature>
<feature type="repeat" description="PPR" evidence="3">
    <location>
        <begin position="515"/>
        <end position="549"/>
    </location>
</feature>
<feature type="repeat" description="PPR" evidence="3">
    <location>
        <begin position="585"/>
        <end position="619"/>
    </location>
</feature>
<accession>A0AAN9FD22</accession>
<feature type="repeat" description="PPR" evidence="3">
    <location>
        <begin position="691"/>
        <end position="725"/>
    </location>
</feature>
<comment type="similarity">
    <text evidence="1">Belongs to the PPR family. P subfamily.</text>
</comment>
<dbReference type="GO" id="GO:0003729">
    <property type="term" value="F:mRNA binding"/>
    <property type="evidence" value="ECO:0007669"/>
    <property type="project" value="TreeGrafter"/>
</dbReference>
<feature type="repeat" description="PPR" evidence="3">
    <location>
        <begin position="333"/>
        <end position="367"/>
    </location>
</feature>
<protein>
    <recommendedName>
        <fullName evidence="6">Pentatricopeptide repeat protein</fullName>
    </recommendedName>
</protein>
<dbReference type="AlphaFoldDB" id="A0AAN9FD22"/>
<feature type="repeat" description="PPR" evidence="3">
    <location>
        <begin position="620"/>
        <end position="654"/>
    </location>
</feature>
<dbReference type="PANTHER" id="PTHR47932:SF63">
    <property type="entry name" value="OS08G0290000 PROTEIN"/>
    <property type="match status" value="1"/>
</dbReference>
<dbReference type="PANTHER" id="PTHR47932">
    <property type="entry name" value="ATPASE EXPRESSION PROTEIN 3"/>
    <property type="match status" value="1"/>
</dbReference>
<reference evidence="4 5" key="1">
    <citation type="submission" date="2024-01" db="EMBL/GenBank/DDBJ databases">
        <title>The genomes of 5 underutilized Papilionoideae crops provide insights into root nodulation and disease resistanc.</title>
        <authorList>
            <person name="Yuan L."/>
        </authorList>
    </citation>
    <scope>NUCLEOTIDE SEQUENCE [LARGE SCALE GENOMIC DNA]</scope>
    <source>
        <strain evidence="4">ZHUSHIDOU_FW_LH</strain>
        <tissue evidence="4">Leaf</tissue>
    </source>
</reference>
<keyword evidence="2" id="KW-0677">Repeat</keyword>
<sequence length="768" mass="85978">MLAKSKLLLLRRSHPPPPSTTLIRHCSTVSDSPESTITQVLKLLEPSDKNHWNSSKLNTLLFETLSSSHKHFLQISLRLGSSSKALTFLEYLSHNAPSTHHFSLSSAFQGALELSTEKQHPSLFSAFHGQPNSENNVLKLYEYRKSKNWTFPLTPKSGLILFQCFEKGQMIDDLVSFYKELDPSAKSSRLCNGMLRVLLKFGRVEDARQVLDEMLDPENVEFEPDDFTGEIVFGELVSRRSFVADEEVVRLVTKLGELEVFPDTFRLTQLISKLCARWKNRVAWEVLHAVMKLGCGVDAASCNAMLTGLGKERDIGRMNELLAEMEEMKIRPSVVTFGILLNHLCKARRIDEALQMFDRLRGKGESNVVGVEPDVVLYNTMIDGLCKVGREEEGLSLLEEMKTTTKHRPNTVTYNSLIDGFCKAGNINYAHELYNQMIAEGLQPSVITLNTLVDGLCKHGKVFSAVEFFNEMKGKGLKGNAATYTSLISAFCGVNNIDKAMQYFDEMLSSGCSPDAIVYYTLISGLSTAGRMDDASLIVSKLKEAGFCLDTACYNVLISGFCKKKKSERAYEMLIEMENTRVRLDTVTYNTLVSYLGKAGDFAAAIKVMKKMIKEGHEPNVVTYGAVINAFCLKNNVDEAMKIFKEMSATSKIPPNTVIYNILIDALCKNDDVKKALSLMDDMKVRGVRPNTTTYNAILKGIRDEKMLDKAFVLMDRMIEDACSPDYITMEILTEWLSAVGEIEKLKRFVQGYQVSSCTESLAEHFVG</sequence>
<dbReference type="Pfam" id="PF12854">
    <property type="entry name" value="PPR_1"/>
    <property type="match status" value="2"/>
</dbReference>
<feature type="repeat" description="PPR" evidence="3">
    <location>
        <begin position="445"/>
        <end position="479"/>
    </location>
</feature>
<evidence type="ECO:0000313" key="4">
    <source>
        <dbReference type="EMBL" id="KAK7274302.1"/>
    </source>
</evidence>
<feature type="repeat" description="PPR" evidence="3">
    <location>
        <begin position="374"/>
        <end position="404"/>
    </location>
</feature>
<evidence type="ECO:0000256" key="2">
    <source>
        <dbReference type="ARBA" id="ARBA00022737"/>
    </source>
</evidence>
<comment type="caution">
    <text evidence="4">The sequence shown here is derived from an EMBL/GenBank/DDBJ whole genome shotgun (WGS) entry which is preliminary data.</text>
</comment>
<feature type="repeat" description="PPR" evidence="3">
    <location>
        <begin position="410"/>
        <end position="444"/>
    </location>
</feature>
<dbReference type="Pfam" id="PF01535">
    <property type="entry name" value="PPR"/>
    <property type="match status" value="1"/>
</dbReference>
<organism evidence="4 5">
    <name type="scientific">Crotalaria pallida</name>
    <name type="common">Smooth rattlebox</name>
    <name type="synonym">Crotalaria striata</name>
    <dbReference type="NCBI Taxonomy" id="3830"/>
    <lineage>
        <taxon>Eukaryota</taxon>
        <taxon>Viridiplantae</taxon>
        <taxon>Streptophyta</taxon>
        <taxon>Embryophyta</taxon>
        <taxon>Tracheophyta</taxon>
        <taxon>Spermatophyta</taxon>
        <taxon>Magnoliopsida</taxon>
        <taxon>eudicotyledons</taxon>
        <taxon>Gunneridae</taxon>
        <taxon>Pentapetalae</taxon>
        <taxon>rosids</taxon>
        <taxon>fabids</taxon>
        <taxon>Fabales</taxon>
        <taxon>Fabaceae</taxon>
        <taxon>Papilionoideae</taxon>
        <taxon>50 kb inversion clade</taxon>
        <taxon>genistoids sensu lato</taxon>
        <taxon>core genistoids</taxon>
        <taxon>Crotalarieae</taxon>
        <taxon>Crotalaria</taxon>
    </lineage>
</organism>
<dbReference type="PROSITE" id="PS51375">
    <property type="entry name" value="PPR"/>
    <property type="match status" value="12"/>
</dbReference>
<evidence type="ECO:0000313" key="5">
    <source>
        <dbReference type="Proteomes" id="UP001372338"/>
    </source>
</evidence>
<feature type="repeat" description="PPR" evidence="3">
    <location>
        <begin position="298"/>
        <end position="332"/>
    </location>
</feature>
<dbReference type="InterPro" id="IPR002885">
    <property type="entry name" value="PPR_rpt"/>
</dbReference>
<evidence type="ECO:0008006" key="6">
    <source>
        <dbReference type="Google" id="ProtNLM"/>
    </source>
</evidence>